<evidence type="ECO:0000313" key="2">
    <source>
        <dbReference type="EMBL" id="VUZ48780.1"/>
    </source>
</evidence>
<organism evidence="2 3">
    <name type="scientific">Hymenolepis diminuta</name>
    <name type="common">Rat tapeworm</name>
    <dbReference type="NCBI Taxonomy" id="6216"/>
    <lineage>
        <taxon>Eukaryota</taxon>
        <taxon>Metazoa</taxon>
        <taxon>Spiralia</taxon>
        <taxon>Lophotrochozoa</taxon>
        <taxon>Platyhelminthes</taxon>
        <taxon>Cestoda</taxon>
        <taxon>Eucestoda</taxon>
        <taxon>Cyclophyllidea</taxon>
        <taxon>Hymenolepididae</taxon>
        <taxon>Hymenolepis</taxon>
    </lineage>
</organism>
<reference evidence="2 3" key="1">
    <citation type="submission" date="2019-07" db="EMBL/GenBank/DDBJ databases">
        <authorList>
            <person name="Jastrzebski P J."/>
            <person name="Paukszto L."/>
            <person name="Jastrzebski P J."/>
        </authorList>
    </citation>
    <scope>NUCLEOTIDE SEQUENCE [LARGE SCALE GENOMIC DNA]</scope>
    <source>
        <strain evidence="2 3">WMS-il1</strain>
    </source>
</reference>
<evidence type="ECO:0000256" key="1">
    <source>
        <dbReference type="SAM" id="MobiDB-lite"/>
    </source>
</evidence>
<sequence>MRNSASLRYKNLRKRVRPLRPWIVGLNVPNIVSELADVRPFIYLCCKLSVTEQSWANMPEGPKALVVKDTDSLRLCDGQFWIDLIVDNSLQEVLVCRNKFRNRDVCFFIVFLDEYLINYDSNSQTFVSSVKDLRIVKDTHCLSEAFSSIPSIKSAEKDLLAVVLSPPSEEIERCGLSSRSSCEDGESENSKKKSGSVAETVDIDPQPISITEKSVQSSNLITNDGSGSDAKKENNNCPSLSLEQDSALPQEQSSIVDTWIPTQNPSFETLSFGDDIDNISVEDESDDTAISDRVSPIPRKTSNIHVIDEHNLLVERCLPTSGYSDDLDRANASLRIHTPQNNSLSRSNSSPFASSYPPTSTCSHPPQELQTNFLAWLSTQEPTVEICYLEETARAIDELCKIEPAQPFSDYFNNFAFTE</sequence>
<gene>
    <name evidence="2" type="ORF">WMSIL1_LOCUS7955</name>
</gene>
<protein>
    <submittedName>
        <fullName evidence="2">Uncharacterized protein</fullName>
    </submittedName>
</protein>
<name>A0A564YNM3_HYMDI</name>
<accession>A0A564YNM3</accession>
<dbReference type="Proteomes" id="UP000321570">
    <property type="component" value="Unassembled WGS sequence"/>
</dbReference>
<feature type="region of interest" description="Disordered" evidence="1">
    <location>
        <begin position="338"/>
        <end position="364"/>
    </location>
</feature>
<keyword evidence="3" id="KW-1185">Reference proteome</keyword>
<dbReference type="EMBL" id="CABIJS010000310">
    <property type="protein sequence ID" value="VUZ48780.1"/>
    <property type="molecule type" value="Genomic_DNA"/>
</dbReference>
<proteinExistence type="predicted"/>
<feature type="region of interest" description="Disordered" evidence="1">
    <location>
        <begin position="175"/>
        <end position="236"/>
    </location>
</feature>
<evidence type="ECO:0000313" key="3">
    <source>
        <dbReference type="Proteomes" id="UP000321570"/>
    </source>
</evidence>
<feature type="compositionally biased region" description="Polar residues" evidence="1">
    <location>
        <begin position="208"/>
        <end position="226"/>
    </location>
</feature>
<dbReference type="AlphaFoldDB" id="A0A564YNM3"/>